<evidence type="ECO:0000313" key="2">
    <source>
        <dbReference type="Proteomes" id="UP001199642"/>
    </source>
</evidence>
<protein>
    <submittedName>
        <fullName evidence="1">XamI family restriction endonuclease</fullName>
        <ecNumber evidence="1">3.1.21.-</ecNumber>
    </submittedName>
</protein>
<reference evidence="1 2" key="1">
    <citation type="submission" date="2023-01" db="EMBL/GenBank/DDBJ databases">
        <title>Characterization of estradiol degrading bacteria Microbacterium sp. MZT7 and reveal degrading genes through genome analysis.</title>
        <authorList>
            <person name="Hao P."/>
            <person name="Gao Y."/>
        </authorList>
    </citation>
    <scope>NUCLEOTIDE SEQUENCE [LARGE SCALE GENOMIC DNA]</scope>
    <source>
        <strain evidence="1 2">MZT7</strain>
    </source>
</reference>
<dbReference type="GO" id="GO:0004519">
    <property type="term" value="F:endonuclease activity"/>
    <property type="evidence" value="ECO:0007669"/>
    <property type="project" value="UniProtKB-KW"/>
</dbReference>
<keyword evidence="1" id="KW-0540">Nuclease</keyword>
<dbReference type="EC" id="3.1.21.-" evidence="1"/>
<keyword evidence="1" id="KW-0378">Hydrolase</keyword>
<gene>
    <name evidence="1" type="ORF">K8F61_09340</name>
</gene>
<dbReference type="Proteomes" id="UP001199642">
    <property type="component" value="Chromosome"/>
</dbReference>
<accession>A0ABY3RZ37</accession>
<dbReference type="GO" id="GO:0016787">
    <property type="term" value="F:hydrolase activity"/>
    <property type="evidence" value="ECO:0007669"/>
    <property type="project" value="UniProtKB-KW"/>
</dbReference>
<keyword evidence="2" id="KW-1185">Reference proteome</keyword>
<dbReference type="EMBL" id="CP082781">
    <property type="protein sequence ID" value="UGS28335.1"/>
    <property type="molecule type" value="Genomic_DNA"/>
</dbReference>
<sequence length="116" mass="12594">MRTSLTSRNAGESCTESSFAGRKADVIVCLWDGRVLAVECKVSNSEVNSVKRVNNDAAAKAEVWINQFGQVNVVPAAVLSGVFKVSNLESAQARGLTLFWAHRLDALIAFIEQTRP</sequence>
<name>A0ABY3RZ37_9MICO</name>
<organism evidence="1 2">
    <name type="scientific">Microbacterium resistens</name>
    <dbReference type="NCBI Taxonomy" id="156977"/>
    <lineage>
        <taxon>Bacteria</taxon>
        <taxon>Bacillati</taxon>
        <taxon>Actinomycetota</taxon>
        <taxon>Actinomycetes</taxon>
        <taxon>Micrococcales</taxon>
        <taxon>Microbacteriaceae</taxon>
        <taxon>Microbacterium</taxon>
    </lineage>
</organism>
<keyword evidence="1" id="KW-0255">Endonuclease</keyword>
<dbReference type="Pfam" id="PF09572">
    <property type="entry name" value="RE_XamI"/>
    <property type="match status" value="1"/>
</dbReference>
<dbReference type="InterPro" id="IPR019072">
    <property type="entry name" value="Restrct_endonuc_II_XamI"/>
</dbReference>
<evidence type="ECO:0000313" key="1">
    <source>
        <dbReference type="EMBL" id="UGS28335.1"/>
    </source>
</evidence>
<proteinExistence type="predicted"/>